<dbReference type="PANTHER" id="PTHR18870">
    <property type="entry name" value="PROTEIN TAG-278-RELATED"/>
    <property type="match status" value="1"/>
</dbReference>
<evidence type="ECO:0000313" key="5">
    <source>
        <dbReference type="Proteomes" id="UP001166674"/>
    </source>
</evidence>
<evidence type="ECO:0000259" key="3">
    <source>
        <dbReference type="Pfam" id="PF15665"/>
    </source>
</evidence>
<evidence type="ECO:0000256" key="2">
    <source>
        <dbReference type="SAM" id="Coils"/>
    </source>
</evidence>
<dbReference type="InterPro" id="IPR039478">
    <property type="entry name" value="FAM184A/B_N"/>
</dbReference>
<dbReference type="Proteomes" id="UP001166674">
    <property type="component" value="Unassembled WGS sequence"/>
</dbReference>
<reference evidence="4" key="1">
    <citation type="submission" date="2020-03" db="EMBL/GenBank/DDBJ databases">
        <title>Studies in the Genomics of Life Span.</title>
        <authorList>
            <person name="Glass D."/>
        </authorList>
    </citation>
    <scope>NUCLEOTIDE SEQUENCE</scope>
    <source>
        <strain evidence="4">SUZIE</strain>
        <tissue evidence="4">Muscle</tissue>
    </source>
</reference>
<sequence>MATPGMSWQQHYYSGSAAGAAKFAPSPAAAQLAGHCVDYSQDMHLKMSKKIAQLTKVIYALNTKNDEHESAIQALKDAHEEEIQQILAETREKILQYKSKVTEELDLKRKIQVLEASLEDHIKMKQQALTEFEAYKHRVEDMQLCAEAQHVQRIVTMSREVEEIRRKFEEKLRSFGQLQVQFEKDKRLALEDLRTAHRKEMQELLKSQEDHSASVNKGLEKTEELHRMEVEALNKTLEELRLEKKKLIEDYEGKLNKAQSFYERELDTLKRSQLFTAESLQASKEKEADLRKEFQGQEAILRKTIGKLKMELQMVQDEAGSLLDKCQKLQMALATAESNVQILQKQLDDAKEGEMALLSKHKEVESELAAARERLQQQASDLVLKASHIGMLQATQMTQEVTIKDLESEKSRANERLSQLEEERAFLQSRTQSLDEEQKQQILELEKKVNEAKRTQQEYYEMELKNLQNRLEGEVTQLNEAHSKTLEELAWKHHMAIEAVHSNAIRDKKKLQMELEEQHKKEKLNLEEDKNQLQLELENLKEALEDKLNAANQEARIF</sequence>
<comment type="caution">
    <text evidence="4">The sequence shown here is derived from an EMBL/GenBank/DDBJ whole genome shotgun (WGS) entry which is preliminary data.</text>
</comment>
<evidence type="ECO:0000313" key="4">
    <source>
        <dbReference type="EMBL" id="MBZ3870122.1"/>
    </source>
</evidence>
<dbReference type="Pfam" id="PF15665">
    <property type="entry name" value="FAM184"/>
    <property type="match status" value="1"/>
</dbReference>
<gene>
    <name evidence="4" type="ORF">SUZIE_106350</name>
</gene>
<organism evidence="4 5">
    <name type="scientific">Sciurus carolinensis</name>
    <name type="common">Eastern gray squirrel</name>
    <dbReference type="NCBI Taxonomy" id="30640"/>
    <lineage>
        <taxon>Eukaryota</taxon>
        <taxon>Metazoa</taxon>
        <taxon>Chordata</taxon>
        <taxon>Craniata</taxon>
        <taxon>Vertebrata</taxon>
        <taxon>Euteleostomi</taxon>
        <taxon>Mammalia</taxon>
        <taxon>Eutheria</taxon>
        <taxon>Euarchontoglires</taxon>
        <taxon>Glires</taxon>
        <taxon>Rodentia</taxon>
        <taxon>Sciuromorpha</taxon>
        <taxon>Sciuridae</taxon>
        <taxon>Sciurinae</taxon>
        <taxon>Sciurini</taxon>
        <taxon>Sciurus</taxon>
    </lineage>
</organism>
<dbReference type="EMBL" id="JAATJV010145031">
    <property type="protein sequence ID" value="MBZ3870122.1"/>
    <property type="molecule type" value="Genomic_DNA"/>
</dbReference>
<evidence type="ECO:0000256" key="1">
    <source>
        <dbReference type="ARBA" id="ARBA00023054"/>
    </source>
</evidence>
<protein>
    <submittedName>
        <fullName evidence="4">Protein FAM184A</fullName>
    </submittedName>
</protein>
<feature type="coiled-coil region" evidence="2">
    <location>
        <begin position="326"/>
        <end position="557"/>
    </location>
</feature>
<dbReference type="PANTHER" id="PTHR18870:SF7">
    <property type="entry name" value="PROTEIN FAM184A"/>
    <property type="match status" value="1"/>
</dbReference>
<keyword evidence="1 2" id="KW-0175">Coiled coil</keyword>
<dbReference type="AlphaFoldDB" id="A0AA41SSB8"/>
<proteinExistence type="predicted"/>
<accession>A0AA41SSB8</accession>
<feature type="coiled-coil region" evidence="2">
    <location>
        <begin position="223"/>
        <end position="257"/>
    </location>
</feature>
<keyword evidence="5" id="KW-1185">Reference proteome</keyword>
<name>A0AA41SSB8_SCICA</name>
<feature type="domain" description="Protein FAM184A/B N-terminal" evidence="3">
    <location>
        <begin position="57"/>
        <end position="267"/>
    </location>
</feature>
<dbReference type="GO" id="GO:0005615">
    <property type="term" value="C:extracellular space"/>
    <property type="evidence" value="ECO:0007669"/>
    <property type="project" value="TreeGrafter"/>
</dbReference>